<feature type="region of interest" description="Disordered" evidence="16">
    <location>
        <begin position="226"/>
        <end position="344"/>
    </location>
</feature>
<feature type="compositionally biased region" description="Low complexity" evidence="16">
    <location>
        <begin position="298"/>
        <end position="344"/>
    </location>
</feature>
<evidence type="ECO:0000313" key="20">
    <source>
        <dbReference type="Proteomes" id="UP000030108"/>
    </source>
</evidence>
<dbReference type="EC" id="1.14.99.56" evidence="15"/>
<feature type="region of interest" description="Disordered" evidence="16">
    <location>
        <begin position="359"/>
        <end position="410"/>
    </location>
</feature>
<keyword evidence="6 15" id="KW-0136">Cellulose degradation</keyword>
<dbReference type="GO" id="GO:0008810">
    <property type="term" value="F:cellulase activity"/>
    <property type="evidence" value="ECO:0007669"/>
    <property type="project" value="UniProtKB-UniRule"/>
</dbReference>
<dbReference type="PANTHER" id="PTHR33353">
    <property type="entry name" value="PUTATIVE (AFU_ORTHOLOGUE AFUA_1G12560)-RELATED"/>
    <property type="match status" value="1"/>
</dbReference>
<feature type="domain" description="Auxiliary Activity family 9 catalytic" evidence="18">
    <location>
        <begin position="19"/>
        <end position="215"/>
    </location>
</feature>
<evidence type="ECO:0000256" key="13">
    <source>
        <dbReference type="ARBA" id="ARBA00044502"/>
    </source>
</evidence>
<evidence type="ECO:0000259" key="18">
    <source>
        <dbReference type="Pfam" id="PF03443"/>
    </source>
</evidence>
<keyword evidence="10 15" id="KW-1015">Disulfide bond</keyword>
<dbReference type="Proteomes" id="UP000030108">
    <property type="component" value="Unassembled WGS sequence"/>
</dbReference>
<keyword evidence="7" id="KW-0560">Oxidoreductase</keyword>
<comment type="function">
    <text evidence="15">Lytic polysaccharide monooxygenase (LMPO) that depolymerizes crystalline and amorphous polysaccharides via the oxidation of scissile alpha- or beta-(1-4)-glycosidic bonds, yielding C1 and/or C4 oxidation products. Catalysis by LPMOs requires the reduction of the active-site copper from Cu(II) to Cu(I) by a reducing agent and H(2)O(2) or O(2) as a cosubstrate.</text>
</comment>
<comment type="caution">
    <text evidence="19">The sequence shown here is derived from an EMBL/GenBank/DDBJ whole genome shotgun (WGS) entry which is preliminary data.</text>
</comment>
<reference evidence="20" key="1">
    <citation type="journal article" date="2014" name="Genome Announc.">
        <title>Draft genome sequence of the plant-pathogenic soil fungus Rhizoctonia solani anastomosis group 3 strain Rhs1AP.</title>
        <authorList>
            <person name="Cubeta M.A."/>
            <person name="Thomas E."/>
            <person name="Dean R.A."/>
            <person name="Jabaji S."/>
            <person name="Neate S.M."/>
            <person name="Tavantzis S."/>
            <person name="Toda T."/>
            <person name="Vilgalys R."/>
            <person name="Bharathan N."/>
            <person name="Fedorova-Abrams N."/>
            <person name="Pakala S.B."/>
            <person name="Pakala S.M."/>
            <person name="Zafar N."/>
            <person name="Joardar V."/>
            <person name="Losada L."/>
            <person name="Nierman W.C."/>
        </authorList>
    </citation>
    <scope>NUCLEOTIDE SEQUENCE [LARGE SCALE GENOMIC DNA]</scope>
    <source>
        <strain evidence="20">AG-3</strain>
    </source>
</reference>
<comment type="domain">
    <text evidence="15">Has a modular structure: an endo-beta-1,4-glucanase catalytic module at the N-terminus, a linker rich in serines and threonines, and a C-terminal carbohydrate-binding module (CBM).</text>
</comment>
<dbReference type="EMBL" id="JATN01000322">
    <property type="protein sequence ID" value="EUC55193.1"/>
    <property type="molecule type" value="Genomic_DNA"/>
</dbReference>
<evidence type="ECO:0000256" key="5">
    <source>
        <dbReference type="ARBA" id="ARBA00022729"/>
    </source>
</evidence>
<dbReference type="InterPro" id="IPR049892">
    <property type="entry name" value="AA9"/>
</dbReference>
<evidence type="ECO:0000256" key="1">
    <source>
        <dbReference type="ARBA" id="ARBA00001973"/>
    </source>
</evidence>
<evidence type="ECO:0000256" key="11">
    <source>
        <dbReference type="ARBA" id="ARBA00023277"/>
    </source>
</evidence>
<evidence type="ECO:0000256" key="2">
    <source>
        <dbReference type="ARBA" id="ARBA00004613"/>
    </source>
</evidence>
<evidence type="ECO:0000256" key="16">
    <source>
        <dbReference type="SAM" id="MobiDB-lite"/>
    </source>
</evidence>
<comment type="cofactor">
    <cofactor evidence="1">
        <name>Cu(2+)</name>
        <dbReference type="ChEBI" id="CHEBI:29036"/>
    </cofactor>
</comment>
<dbReference type="GO" id="GO:0046872">
    <property type="term" value="F:metal ion binding"/>
    <property type="evidence" value="ECO:0007669"/>
    <property type="project" value="UniProtKB-KW"/>
</dbReference>
<dbReference type="GO" id="GO:0004497">
    <property type="term" value="F:monooxygenase activity"/>
    <property type="evidence" value="ECO:0007669"/>
    <property type="project" value="UniProtKB-KW"/>
</dbReference>
<feature type="chain" id="PRO_5004986949" description="AA9 family lytic polysaccharide monooxygenase" evidence="17">
    <location>
        <begin position="19"/>
        <end position="410"/>
    </location>
</feature>
<evidence type="ECO:0000313" key="19">
    <source>
        <dbReference type="EMBL" id="EUC55193.1"/>
    </source>
</evidence>
<keyword evidence="3 15" id="KW-0964">Secreted</keyword>
<keyword evidence="4" id="KW-0479">Metal-binding</keyword>
<evidence type="ECO:0000256" key="12">
    <source>
        <dbReference type="ARBA" id="ARBA00023326"/>
    </source>
</evidence>
<dbReference type="Gene3D" id="2.70.50.70">
    <property type="match status" value="1"/>
</dbReference>
<evidence type="ECO:0000256" key="6">
    <source>
        <dbReference type="ARBA" id="ARBA00023001"/>
    </source>
</evidence>
<evidence type="ECO:0000256" key="3">
    <source>
        <dbReference type="ARBA" id="ARBA00022525"/>
    </source>
</evidence>
<sequence length="410" mass="41574">MRTGAILAALTVASTAYAHATFQYLWVNGVDEGSKCARTPANNSPITDLTSKASTHTSIPTCPVAAGTKVAVEMHQHNDRDCTKEAIGGNHDGPTIIYMAKVESAATAVGSEANWFKVAETGLVSNDYWGTDVMNANCGKVEFTIPSDISAGNYLIRAEVIALHVAGSAGGAQLYMSCYQINVTGGGAISPPTVKFPGAYSATDPGILFNINSPYTNYTIPGPPLHPPGGAYGGPAAVPTTPVSTSTTNTTNGAEPPVNFAGGGYGGPPDAPVAPIASTSTTTTETEPAGGAYGGPTPGASTTSIAAATSVVPTTTEATSSSTTTTESYAPPESTDTSSYADSSTEIISTSTATGVTSLTSADTAAPTPSMPYPTDASSTSAADPAATSVCKGSHRSRKLKRRRTLRRSL</sequence>
<feature type="compositionally biased region" description="Low complexity" evidence="16">
    <location>
        <begin position="273"/>
        <end position="290"/>
    </location>
</feature>
<dbReference type="PANTHER" id="PTHR33353:SF9">
    <property type="entry name" value="ENDOGLUCANASE II"/>
    <property type="match status" value="1"/>
</dbReference>
<name>X8IYK4_9AGAM</name>
<protein>
    <recommendedName>
        <fullName evidence="15">AA9 family lytic polysaccharide monooxygenase</fullName>
        <ecNumber evidence="15">1.14.99.56</ecNumber>
    </recommendedName>
    <alternativeName>
        <fullName evidence="15">Endo-beta-1,4-glucanase</fullName>
    </alternativeName>
    <alternativeName>
        <fullName evidence="15">Glycosyl hydrolase 61 family protein</fullName>
    </alternativeName>
</protein>
<evidence type="ECO:0000256" key="9">
    <source>
        <dbReference type="ARBA" id="ARBA00023033"/>
    </source>
</evidence>
<comment type="catalytic activity">
    <reaction evidence="14 15">
        <text>[(1-&gt;4)-beta-D-glucosyl]n+m + reduced acceptor + O2 = 4-dehydro-beta-D-glucosyl-[(1-&gt;4)-beta-D-glucosyl]n-1 + [(1-&gt;4)-beta-D-glucosyl]m + acceptor + H2O.</text>
        <dbReference type="EC" id="1.14.99.56"/>
    </reaction>
</comment>
<dbReference type="InterPro" id="IPR005103">
    <property type="entry name" value="AA9_LPMO"/>
</dbReference>
<comment type="similarity">
    <text evidence="13">Belongs to the polysaccharide monooxygenase AA9 family.</text>
</comment>
<comment type="subcellular location">
    <subcellularLocation>
        <location evidence="2 15">Secreted</location>
    </subcellularLocation>
</comment>
<keyword evidence="11 15" id="KW-0119">Carbohydrate metabolism</keyword>
<evidence type="ECO:0000256" key="17">
    <source>
        <dbReference type="SAM" id="SignalP"/>
    </source>
</evidence>
<evidence type="ECO:0000256" key="15">
    <source>
        <dbReference type="RuleBase" id="RU368122"/>
    </source>
</evidence>
<keyword evidence="8" id="KW-0186">Copper</keyword>
<feature type="compositionally biased region" description="Low complexity" evidence="16">
    <location>
        <begin position="374"/>
        <end position="389"/>
    </location>
</feature>
<dbReference type="OrthoDB" id="4849160at2759"/>
<gene>
    <name evidence="19" type="ORF">RSOL_099150</name>
</gene>
<evidence type="ECO:0000256" key="7">
    <source>
        <dbReference type="ARBA" id="ARBA00023002"/>
    </source>
</evidence>
<evidence type="ECO:0000256" key="14">
    <source>
        <dbReference type="ARBA" id="ARBA00045077"/>
    </source>
</evidence>
<accession>X8IYK4</accession>
<keyword evidence="12 15" id="KW-0624">Polysaccharide degradation</keyword>
<dbReference type="CDD" id="cd21175">
    <property type="entry name" value="LPMO_AA9"/>
    <property type="match status" value="1"/>
</dbReference>
<keyword evidence="5 17" id="KW-0732">Signal</keyword>
<feature type="signal peptide" evidence="17">
    <location>
        <begin position="1"/>
        <end position="18"/>
    </location>
</feature>
<dbReference type="Pfam" id="PF03443">
    <property type="entry name" value="AA9"/>
    <property type="match status" value="1"/>
</dbReference>
<feature type="compositionally biased region" description="Basic residues" evidence="16">
    <location>
        <begin position="393"/>
        <end position="410"/>
    </location>
</feature>
<feature type="compositionally biased region" description="Low complexity" evidence="16">
    <location>
        <begin position="234"/>
        <end position="260"/>
    </location>
</feature>
<proteinExistence type="inferred from homology"/>
<dbReference type="GO" id="GO:0005576">
    <property type="term" value="C:extracellular region"/>
    <property type="evidence" value="ECO:0007669"/>
    <property type="project" value="UniProtKB-SubCell"/>
</dbReference>
<keyword evidence="9" id="KW-0503">Monooxygenase</keyword>
<evidence type="ECO:0000256" key="10">
    <source>
        <dbReference type="ARBA" id="ARBA00023157"/>
    </source>
</evidence>
<evidence type="ECO:0000256" key="8">
    <source>
        <dbReference type="ARBA" id="ARBA00023008"/>
    </source>
</evidence>
<organism evidence="19 20">
    <name type="scientific">Rhizoctonia solani AG-3 Rhs1AP</name>
    <dbReference type="NCBI Taxonomy" id="1086054"/>
    <lineage>
        <taxon>Eukaryota</taxon>
        <taxon>Fungi</taxon>
        <taxon>Dikarya</taxon>
        <taxon>Basidiomycota</taxon>
        <taxon>Agaricomycotina</taxon>
        <taxon>Agaricomycetes</taxon>
        <taxon>Cantharellales</taxon>
        <taxon>Ceratobasidiaceae</taxon>
        <taxon>Rhizoctonia</taxon>
    </lineage>
</organism>
<keyword evidence="19" id="KW-0378">Hydrolase</keyword>
<dbReference type="AlphaFoldDB" id="X8IYK4"/>
<dbReference type="GO" id="GO:0030248">
    <property type="term" value="F:cellulose binding"/>
    <property type="evidence" value="ECO:0007669"/>
    <property type="project" value="UniProtKB-UniRule"/>
</dbReference>
<dbReference type="GO" id="GO:0030245">
    <property type="term" value="P:cellulose catabolic process"/>
    <property type="evidence" value="ECO:0007669"/>
    <property type="project" value="UniProtKB-UniRule"/>
</dbReference>
<evidence type="ECO:0000256" key="4">
    <source>
        <dbReference type="ARBA" id="ARBA00022723"/>
    </source>
</evidence>